<dbReference type="Gene3D" id="3.30.505.10">
    <property type="entry name" value="SH2 domain"/>
    <property type="match status" value="1"/>
</dbReference>
<keyword evidence="5 13" id="KW-0597">Phosphoprotein</keyword>
<evidence type="ECO:0000256" key="5">
    <source>
        <dbReference type="ARBA" id="ARBA00022553"/>
    </source>
</evidence>
<evidence type="ECO:0000256" key="15">
    <source>
        <dbReference type="SAM" id="MobiDB-lite"/>
    </source>
</evidence>
<name>A0A6P5KL50_PHACI</name>
<dbReference type="Gene3D" id="1.10.532.10">
    <property type="entry name" value="STAT transcription factor, N-terminal domain"/>
    <property type="match status" value="1"/>
</dbReference>
<dbReference type="Gene3D" id="1.10.238.10">
    <property type="entry name" value="EF-hand"/>
    <property type="match status" value="1"/>
</dbReference>
<dbReference type="Pfam" id="PF21354">
    <property type="entry name" value="STAT_linker"/>
    <property type="match status" value="1"/>
</dbReference>
<gene>
    <name evidence="18" type="primary">STAT2</name>
</gene>
<dbReference type="InParanoid" id="A0A6P5KL50"/>
<feature type="domain" description="SH2" evidence="16">
    <location>
        <begin position="596"/>
        <end position="692"/>
    </location>
</feature>
<dbReference type="InterPro" id="IPR036535">
    <property type="entry name" value="STAT_N_sf"/>
</dbReference>
<evidence type="ECO:0000256" key="9">
    <source>
        <dbReference type="ARBA" id="ARBA00023159"/>
    </source>
</evidence>
<dbReference type="SUPFAM" id="SSF48092">
    <property type="entry name" value="Transcription factor STAT-4 N-domain"/>
    <property type="match status" value="1"/>
</dbReference>
<dbReference type="SUPFAM" id="SSF49417">
    <property type="entry name" value="p53-like transcription factors"/>
    <property type="match status" value="1"/>
</dbReference>
<dbReference type="SMART" id="SM00964">
    <property type="entry name" value="STAT_int"/>
    <property type="match status" value="1"/>
</dbReference>
<dbReference type="Pfam" id="PF02864">
    <property type="entry name" value="STAT_bind"/>
    <property type="match status" value="1"/>
</dbReference>
<evidence type="ECO:0000256" key="3">
    <source>
        <dbReference type="ARBA" id="ARBA00005586"/>
    </source>
</evidence>
<dbReference type="FunFam" id="1.10.532.10:FF:000003">
    <property type="entry name" value="Signal transducer and activator of transcription"/>
    <property type="match status" value="1"/>
</dbReference>
<dbReference type="GeneID" id="110210934"/>
<dbReference type="Pfam" id="PF00017">
    <property type="entry name" value="SH2"/>
    <property type="match status" value="1"/>
</dbReference>
<evidence type="ECO:0000256" key="6">
    <source>
        <dbReference type="ARBA" id="ARBA00022999"/>
    </source>
</evidence>
<keyword evidence="8 13" id="KW-0238">DNA-binding</keyword>
<dbReference type="FunFam" id="1.20.1050.20:FF:000001">
    <property type="entry name" value="Signal transducer and activator of transcription"/>
    <property type="match status" value="1"/>
</dbReference>
<evidence type="ECO:0000259" key="16">
    <source>
        <dbReference type="PROSITE" id="PS50001"/>
    </source>
</evidence>
<evidence type="ECO:0000256" key="14">
    <source>
        <dbReference type="SAM" id="Coils"/>
    </source>
</evidence>
<evidence type="ECO:0000256" key="4">
    <source>
        <dbReference type="ARBA" id="ARBA00022490"/>
    </source>
</evidence>
<organism evidence="17 18">
    <name type="scientific">Phascolarctos cinereus</name>
    <name type="common">Koala</name>
    <dbReference type="NCBI Taxonomy" id="38626"/>
    <lineage>
        <taxon>Eukaryota</taxon>
        <taxon>Metazoa</taxon>
        <taxon>Chordata</taxon>
        <taxon>Craniata</taxon>
        <taxon>Vertebrata</taxon>
        <taxon>Euteleostomi</taxon>
        <taxon>Mammalia</taxon>
        <taxon>Metatheria</taxon>
        <taxon>Diprotodontia</taxon>
        <taxon>Phascolarctidae</taxon>
        <taxon>Phascolarctos</taxon>
    </lineage>
</organism>
<keyword evidence="4 13" id="KW-0963">Cytoplasm</keyword>
<evidence type="ECO:0000256" key="1">
    <source>
        <dbReference type="ARBA" id="ARBA00004123"/>
    </source>
</evidence>
<dbReference type="GO" id="GO:0003700">
    <property type="term" value="F:DNA-binding transcription factor activity"/>
    <property type="evidence" value="ECO:0007669"/>
    <property type="project" value="InterPro"/>
</dbReference>
<proteinExistence type="inferred from homology"/>
<dbReference type="Gene3D" id="1.20.1050.20">
    <property type="entry name" value="STAT transcription factor, all-alpha domain"/>
    <property type="match status" value="1"/>
</dbReference>
<dbReference type="PANTHER" id="PTHR11801">
    <property type="entry name" value="SIGNAL TRANSDUCER AND ACTIVATOR OF TRANSCRIPTION"/>
    <property type="match status" value="1"/>
</dbReference>
<evidence type="ECO:0000313" key="17">
    <source>
        <dbReference type="Proteomes" id="UP000515140"/>
    </source>
</evidence>
<accession>A0A6P5KL50</accession>
<evidence type="ECO:0000256" key="12">
    <source>
        <dbReference type="PROSITE-ProRule" id="PRU00191"/>
    </source>
</evidence>
<dbReference type="Gene3D" id="2.60.40.630">
    <property type="entry name" value="STAT transcription factor, DNA-binding domain"/>
    <property type="match status" value="1"/>
</dbReference>
<dbReference type="GO" id="GO:0005634">
    <property type="term" value="C:nucleus"/>
    <property type="evidence" value="ECO:0007669"/>
    <property type="project" value="UniProtKB-SubCell"/>
</dbReference>
<reference evidence="18" key="1">
    <citation type="submission" date="2025-08" db="UniProtKB">
        <authorList>
            <consortium name="RefSeq"/>
        </authorList>
    </citation>
    <scope>IDENTIFICATION</scope>
    <source>
        <tissue evidence="18">Spleen</tissue>
    </source>
</reference>
<dbReference type="PROSITE" id="PS50001">
    <property type="entry name" value="SH2"/>
    <property type="match status" value="1"/>
</dbReference>
<dbReference type="FunFam" id="2.60.40.630:FF:000004">
    <property type="entry name" value="Signal transducer and activator of transcription"/>
    <property type="match status" value="1"/>
</dbReference>
<keyword evidence="14" id="KW-0175">Coiled coil</keyword>
<evidence type="ECO:0000256" key="13">
    <source>
        <dbReference type="RuleBase" id="RU046415"/>
    </source>
</evidence>
<dbReference type="KEGG" id="pcw:110210934"/>
<sequence length="829" mass="95546">MAKWEILQGLDRPFQERLHELYSNSLLPMDVRKHLASWIEDQNWYQAVMSPDTSHAYLLFHHLLDQLGSQSNGYSQDSDLLLQHNLRKFCRDIQALFQDNPMQLAGLIYNLLLEERNILNQAQRTQQDHVDTSPKVSKETRQQQEIESRIQELKDMIQKLVKDVYQLSDLQDVFSFRYKTQTPPVKTSSMDSNQAKQQQLLQETLNELDRKRKEVLDTSRALHGRCATLIELLLQELEKWKDQQRKACIGAPLDLHLDQLETWFTAGAKILFQLKQQLKELEDLTHFVSYENDPLKTKLPLQGVTELLQLLLHRAFIVESQPQMLLPVKRPLVLKTGNKFSVQTRLLVRLQDANEPLTVHVTIDKNSPQMKGFRMFNILTSEQKTLTPEKGRSQGLIWDFRCLTLKEQKTSSSGKGCSEGLLIVTEELHIINFTVKYSYQGLNLELKTNSLPVVIISNMNQLSSAWASILWFNLLSSDPQDQQFFSSPPKAPWTVLGLALSWQFSSCTGRSLDQEQLNMLKKKLFVPRTEHSILSVPPFEAPVSFCPSEQEHKKESQLLLSWAAFSKQDSPPGKMPFWTWLDKILDLVHSHLKDIWKDGLIKGFVTRAQALRLLKKKLPGTFLLRFSETSAEGGITCSWVEHQDDDKVVLRSVEPYTKDILQLVPITEIIRNYQLLAEENVPENPLCFLYPGIPRDEAFGPYYREKVDLAKHRKYLSRELIVVSNRQVDDVQSPHPLQQPEVLDIDLDLHPEWEQTEPELPLDLRDLGKDLLTLNMNDIEALKNDELTHDAILLRDDPVLPILSPGDEAPSSVSHFFMDGATTFDFPNY</sequence>
<dbReference type="InterPro" id="IPR013800">
    <property type="entry name" value="STAT_TF_alpha"/>
</dbReference>
<comment type="subcellular location">
    <subcellularLocation>
        <location evidence="2 13">Cytoplasm</location>
    </subcellularLocation>
    <subcellularLocation>
        <location evidence="1 13">Nucleus</location>
    </subcellularLocation>
</comment>
<dbReference type="Proteomes" id="UP000515140">
    <property type="component" value="Unplaced"/>
</dbReference>
<dbReference type="InterPro" id="IPR036860">
    <property type="entry name" value="SH2_dom_sf"/>
</dbReference>
<evidence type="ECO:0000313" key="18">
    <source>
        <dbReference type="RefSeq" id="XP_020845699.1"/>
    </source>
</evidence>
<dbReference type="AlphaFoldDB" id="A0A6P5KL50"/>
<keyword evidence="9 13" id="KW-0010">Activator</keyword>
<dbReference type="InterPro" id="IPR013801">
    <property type="entry name" value="STAT_TF_DNA-bd"/>
</dbReference>
<dbReference type="InterPro" id="IPR008967">
    <property type="entry name" value="p53-like_TF_DNA-bd_sf"/>
</dbReference>
<feature type="coiled-coil region" evidence="14">
    <location>
        <begin position="194"/>
        <end position="221"/>
    </location>
</feature>
<feature type="compositionally biased region" description="Basic and acidic residues" evidence="15">
    <location>
        <begin position="126"/>
        <end position="143"/>
    </location>
</feature>
<dbReference type="SUPFAM" id="SSF47655">
    <property type="entry name" value="STAT"/>
    <property type="match status" value="1"/>
</dbReference>
<dbReference type="InterPro" id="IPR048988">
    <property type="entry name" value="STAT_linker"/>
</dbReference>
<evidence type="ECO:0000256" key="10">
    <source>
        <dbReference type="ARBA" id="ARBA00023163"/>
    </source>
</evidence>
<dbReference type="RefSeq" id="XP_020845699.1">
    <property type="nucleotide sequence ID" value="XM_020990040.1"/>
</dbReference>
<dbReference type="Pfam" id="PF01017">
    <property type="entry name" value="STAT_alpha"/>
    <property type="match status" value="1"/>
</dbReference>
<dbReference type="SUPFAM" id="SSF55550">
    <property type="entry name" value="SH2 domain"/>
    <property type="match status" value="1"/>
</dbReference>
<dbReference type="GO" id="GO:0060337">
    <property type="term" value="P:type I interferon-mediated signaling pathway"/>
    <property type="evidence" value="ECO:0007669"/>
    <property type="project" value="UniProtKB-ARBA"/>
</dbReference>
<evidence type="ECO:0000256" key="7">
    <source>
        <dbReference type="ARBA" id="ARBA00023015"/>
    </source>
</evidence>
<keyword evidence="17" id="KW-1185">Reference proteome</keyword>
<dbReference type="FunFam" id="3.30.505.10:FF:000003">
    <property type="entry name" value="Signal transducer and activator of transcription"/>
    <property type="match status" value="1"/>
</dbReference>
<feature type="region of interest" description="Disordered" evidence="15">
    <location>
        <begin position="124"/>
        <end position="143"/>
    </location>
</feature>
<dbReference type="InterPro" id="IPR012345">
    <property type="entry name" value="STAT_TF_DNA-bd_N"/>
</dbReference>
<evidence type="ECO:0000256" key="11">
    <source>
        <dbReference type="ARBA" id="ARBA00023242"/>
    </source>
</evidence>
<evidence type="ECO:0000256" key="8">
    <source>
        <dbReference type="ARBA" id="ARBA00023125"/>
    </source>
</evidence>
<protein>
    <recommendedName>
        <fullName evidence="13">Signal transducer and activator of transcription</fullName>
    </recommendedName>
</protein>
<dbReference type="InterPro" id="IPR000980">
    <property type="entry name" value="SH2"/>
</dbReference>
<keyword evidence="11 13" id="KW-0539">Nucleus</keyword>
<evidence type="ECO:0000256" key="2">
    <source>
        <dbReference type="ARBA" id="ARBA00004496"/>
    </source>
</evidence>
<dbReference type="InterPro" id="IPR001217">
    <property type="entry name" value="STAT"/>
</dbReference>
<dbReference type="GO" id="GO:0003677">
    <property type="term" value="F:DNA binding"/>
    <property type="evidence" value="ECO:0007669"/>
    <property type="project" value="UniProtKB-KW"/>
</dbReference>
<dbReference type="InterPro" id="IPR015988">
    <property type="entry name" value="STAT_TF_CC"/>
</dbReference>
<dbReference type="CTD" id="6773"/>
<keyword evidence="6 12" id="KW-0727">SH2 domain</keyword>
<keyword evidence="10 13" id="KW-0804">Transcription</keyword>
<dbReference type="GO" id="GO:0005737">
    <property type="term" value="C:cytoplasm"/>
    <property type="evidence" value="ECO:0007669"/>
    <property type="project" value="UniProtKB-SubCell"/>
</dbReference>
<comment type="similarity">
    <text evidence="3 13">Belongs to the transcription factor STAT family.</text>
</comment>
<dbReference type="InterPro" id="IPR013799">
    <property type="entry name" value="STAT_TF_prot_interaction"/>
</dbReference>
<dbReference type="FunCoup" id="A0A6P5KL50">
    <property type="interactions" value="1498"/>
</dbReference>
<dbReference type="Pfam" id="PF02865">
    <property type="entry name" value="STAT_int"/>
    <property type="match status" value="1"/>
</dbReference>
<keyword evidence="7 13" id="KW-0805">Transcription regulation</keyword>